<comment type="caution">
    <text evidence="1">The sequence shown here is derived from an EMBL/GenBank/DDBJ whole genome shotgun (WGS) entry which is preliminary data.</text>
</comment>
<sequence length="55" mass="6153">MDNSLAIRNPELAKQWHETNIQKYGGSARRDTNGKPKFVIVQEVMAVLIAQGKIS</sequence>
<reference evidence="1 2" key="1">
    <citation type="submission" date="2016-12" db="EMBL/GenBank/DDBJ databases">
        <title>Genome Sequences of Twelve Sporeforming Bacillus Species Isolated from Foods.</title>
        <authorList>
            <person name="De Jong A."/>
            <person name="Holsappel S."/>
            <person name="Kuipers O.P."/>
        </authorList>
    </citation>
    <scope>NUCLEOTIDE SEQUENCE [LARGE SCALE GENOMIC DNA]</scope>
    <source>
        <strain evidence="1 2">S3E15</strain>
    </source>
</reference>
<dbReference type="AlphaFoldDB" id="A0AAP8BCZ3"/>
<name>A0AAP8BCZ3_BACMY</name>
<protein>
    <submittedName>
        <fullName evidence="1">Uncharacterized protein</fullName>
    </submittedName>
</protein>
<dbReference type="Proteomes" id="UP000194131">
    <property type="component" value="Unassembled WGS sequence"/>
</dbReference>
<accession>A0AAP8BCZ3</accession>
<gene>
    <name evidence="1" type="ORF">S3E15_02948</name>
</gene>
<organism evidence="1 2">
    <name type="scientific">Bacillus mycoides</name>
    <dbReference type="NCBI Taxonomy" id="1405"/>
    <lineage>
        <taxon>Bacteria</taxon>
        <taxon>Bacillati</taxon>
        <taxon>Bacillota</taxon>
        <taxon>Bacilli</taxon>
        <taxon>Bacillales</taxon>
        <taxon>Bacillaceae</taxon>
        <taxon>Bacillus</taxon>
        <taxon>Bacillus cereus group</taxon>
    </lineage>
</organism>
<evidence type="ECO:0000313" key="1">
    <source>
        <dbReference type="EMBL" id="OSX89817.1"/>
    </source>
</evidence>
<proteinExistence type="predicted"/>
<evidence type="ECO:0000313" key="2">
    <source>
        <dbReference type="Proteomes" id="UP000194131"/>
    </source>
</evidence>
<dbReference type="EMBL" id="MRWU01000025">
    <property type="protein sequence ID" value="OSX89817.1"/>
    <property type="molecule type" value="Genomic_DNA"/>
</dbReference>
<dbReference type="RefSeq" id="WP_002187316.1">
    <property type="nucleotide sequence ID" value="NZ_CP036148.1"/>
</dbReference>